<dbReference type="Proteomes" id="UP001224781">
    <property type="component" value="Unassembled WGS sequence"/>
</dbReference>
<dbReference type="Pfam" id="PF01613">
    <property type="entry name" value="Flavin_Reduct"/>
    <property type="match status" value="1"/>
</dbReference>
<reference evidence="3 4" key="1">
    <citation type="submission" date="2023-07" db="EMBL/GenBank/DDBJ databases">
        <title>Functional and genomic diversity of the sorghum phyllosphere microbiome.</title>
        <authorList>
            <person name="Shade A."/>
        </authorList>
    </citation>
    <scope>NUCLEOTIDE SEQUENCE [LARGE SCALE GENOMIC DNA]</scope>
    <source>
        <strain evidence="3 4">SORGH_AS_1126</strain>
    </source>
</reference>
<evidence type="ECO:0000313" key="3">
    <source>
        <dbReference type="EMBL" id="MDQ1183078.1"/>
    </source>
</evidence>
<dbReference type="InterPro" id="IPR050268">
    <property type="entry name" value="NADH-dep_flavin_reductase"/>
</dbReference>
<protein>
    <submittedName>
        <fullName evidence="3">Flavin reductase (DIM6/NTAB) family NADH-FMN oxidoreductase RutF</fullName>
    </submittedName>
</protein>
<proteinExistence type="predicted"/>
<accession>A0ABU0UDT8</accession>
<evidence type="ECO:0000256" key="1">
    <source>
        <dbReference type="ARBA" id="ARBA00023002"/>
    </source>
</evidence>
<dbReference type="SMART" id="SM00903">
    <property type="entry name" value="Flavin_Reduct"/>
    <property type="match status" value="1"/>
</dbReference>
<evidence type="ECO:0000259" key="2">
    <source>
        <dbReference type="SMART" id="SM00903"/>
    </source>
</evidence>
<dbReference type="PANTHER" id="PTHR30466">
    <property type="entry name" value="FLAVIN REDUCTASE"/>
    <property type="match status" value="1"/>
</dbReference>
<dbReference type="RefSeq" id="WP_306927756.1">
    <property type="nucleotide sequence ID" value="NZ_JAUTBL010000001.1"/>
</dbReference>
<dbReference type="PANTHER" id="PTHR30466:SF1">
    <property type="entry name" value="FMN REDUCTASE (NADH) RUTF"/>
    <property type="match status" value="1"/>
</dbReference>
<dbReference type="InterPro" id="IPR002563">
    <property type="entry name" value="Flavin_Rdtase-like_dom"/>
</dbReference>
<feature type="domain" description="Flavin reductase like" evidence="2">
    <location>
        <begin position="19"/>
        <end position="164"/>
    </location>
</feature>
<evidence type="ECO:0000313" key="4">
    <source>
        <dbReference type="Proteomes" id="UP001224781"/>
    </source>
</evidence>
<sequence length="173" mass="18245">MSTDKNIEAAENANFKNAMAMMAAAVKVVATDGKAGRGGLTVTAACSVSQEPPRLLVCVNTSASAHPVVVENGRLSLNILAKGQEAVAGAFGGKVPPEQRFEVGEWGSDELGQPILKDACARFSCTIHDTMRSGTHTIFLCDVHAADSQRGPLPLVYFDRMMTTLPQVTLAEA</sequence>
<comment type="caution">
    <text evidence="3">The sequence shown here is derived from an EMBL/GenBank/DDBJ whole genome shotgun (WGS) entry which is preliminary data.</text>
</comment>
<dbReference type="SUPFAM" id="SSF50475">
    <property type="entry name" value="FMN-binding split barrel"/>
    <property type="match status" value="1"/>
</dbReference>
<organism evidence="3 4">
    <name type="scientific">Agrobacterium larrymoorei</name>
    <dbReference type="NCBI Taxonomy" id="160699"/>
    <lineage>
        <taxon>Bacteria</taxon>
        <taxon>Pseudomonadati</taxon>
        <taxon>Pseudomonadota</taxon>
        <taxon>Alphaproteobacteria</taxon>
        <taxon>Hyphomicrobiales</taxon>
        <taxon>Rhizobiaceae</taxon>
        <taxon>Rhizobium/Agrobacterium group</taxon>
        <taxon>Agrobacterium</taxon>
    </lineage>
</organism>
<dbReference type="Gene3D" id="2.30.110.10">
    <property type="entry name" value="Electron Transport, Fmn-binding Protein, Chain A"/>
    <property type="match status" value="1"/>
</dbReference>
<dbReference type="InterPro" id="IPR012349">
    <property type="entry name" value="Split_barrel_FMN-bd"/>
</dbReference>
<gene>
    <name evidence="3" type="ORF">QE408_000200</name>
</gene>
<name>A0ABU0UDT8_9HYPH</name>
<keyword evidence="1" id="KW-0560">Oxidoreductase</keyword>
<dbReference type="EMBL" id="JAUTBL010000001">
    <property type="protein sequence ID" value="MDQ1183078.1"/>
    <property type="molecule type" value="Genomic_DNA"/>
</dbReference>
<keyword evidence="4" id="KW-1185">Reference proteome</keyword>